<keyword evidence="5" id="KW-0648">Protein biosynthesis</keyword>
<dbReference type="InterPro" id="IPR004154">
    <property type="entry name" value="Anticodon-bd"/>
</dbReference>
<dbReference type="SMART" id="SM00946">
    <property type="entry name" value="ProRS-C_1"/>
    <property type="match status" value="1"/>
</dbReference>
<dbReference type="SMART" id="SM00991">
    <property type="entry name" value="WHEP-TRS"/>
    <property type="match status" value="1"/>
</dbReference>
<dbReference type="PRINTS" id="PR01046">
    <property type="entry name" value="TRNASYNTHPRO"/>
</dbReference>
<dbReference type="Pfam" id="PF00458">
    <property type="entry name" value="WHEP-TRS"/>
    <property type="match status" value="1"/>
</dbReference>
<dbReference type="AlphaFoldDB" id="A0A8S1EK93"/>
<dbReference type="PANTHER" id="PTHR43382:SF2">
    <property type="entry name" value="BIFUNCTIONAL GLUTAMATE_PROLINE--TRNA LIGASE"/>
    <property type="match status" value="1"/>
</dbReference>
<dbReference type="CDD" id="cd00778">
    <property type="entry name" value="ProRS_core_arch_euk"/>
    <property type="match status" value="1"/>
</dbReference>
<dbReference type="PANTHER" id="PTHR43382">
    <property type="entry name" value="PROLYL-TRNA SYNTHETASE"/>
    <property type="match status" value="1"/>
</dbReference>
<evidence type="ECO:0000256" key="3">
    <source>
        <dbReference type="ARBA" id="ARBA00022741"/>
    </source>
</evidence>
<keyword evidence="3" id="KW-0547">Nucleotide-binding</keyword>
<name>A0A8S1EK93_9PELO</name>
<dbReference type="InterPro" id="IPR006195">
    <property type="entry name" value="aa-tRNA-synth_II"/>
</dbReference>
<dbReference type="InterPro" id="IPR009068">
    <property type="entry name" value="uS15_NS1_RNA-bd_sf"/>
</dbReference>
<dbReference type="Pfam" id="PF09180">
    <property type="entry name" value="ProRS-C_1"/>
    <property type="match status" value="1"/>
</dbReference>
<dbReference type="FunFam" id="3.30.930.10:FF:000007">
    <property type="entry name" value="Bifunctional glutamate/proline--tRNA ligase"/>
    <property type="match status" value="1"/>
</dbReference>
<reference evidence="12 13" key="1">
    <citation type="submission" date="2020-04" db="EMBL/GenBank/DDBJ databases">
        <authorList>
            <person name="Laetsch R D."/>
            <person name="Stevens L."/>
            <person name="Kumar S."/>
            <person name="Blaxter L. M."/>
        </authorList>
    </citation>
    <scope>NUCLEOTIDE SEQUENCE [LARGE SCALE GENOMIC DNA]</scope>
</reference>
<comment type="catalytic activity">
    <reaction evidence="8">
        <text>tRNA(Pro) + L-proline + ATP = L-prolyl-tRNA(Pro) + AMP + diphosphate</text>
        <dbReference type="Rhea" id="RHEA:14305"/>
        <dbReference type="Rhea" id="RHEA-COMP:9700"/>
        <dbReference type="Rhea" id="RHEA-COMP:9702"/>
        <dbReference type="ChEBI" id="CHEBI:30616"/>
        <dbReference type="ChEBI" id="CHEBI:33019"/>
        <dbReference type="ChEBI" id="CHEBI:60039"/>
        <dbReference type="ChEBI" id="CHEBI:78442"/>
        <dbReference type="ChEBI" id="CHEBI:78532"/>
        <dbReference type="ChEBI" id="CHEBI:456215"/>
        <dbReference type="EC" id="6.1.1.15"/>
    </reaction>
</comment>
<dbReference type="GO" id="GO:0006433">
    <property type="term" value="P:prolyl-tRNA aminoacylation"/>
    <property type="evidence" value="ECO:0007669"/>
    <property type="project" value="InterPro"/>
</dbReference>
<dbReference type="Pfam" id="PF00587">
    <property type="entry name" value="tRNA-synt_2b"/>
    <property type="match status" value="1"/>
</dbReference>
<evidence type="ECO:0000256" key="9">
    <source>
        <dbReference type="SAM" id="MobiDB-lite"/>
    </source>
</evidence>
<dbReference type="EC" id="6.1.1.15" evidence="1"/>
<proteinExistence type="inferred from homology"/>
<sequence>MSTEIEKQIEEQGGIVRTLKADKSATEVAKKEAIEKLLALKLAYKEATGKDYAAPGARQQKPKQEKPKKEEKKQQQQPKKEDGKKQSKLGIETSKDENYSEWYSQVITKAEMIEYYDVSGCYVLRPWSYAVWESIQAWFDKGIKKLGVKNCYFPMFVSHAALEREKTHIADFAPEVAWVTRAGSSEMAEPIAIRPTSETVMYPSYKKWVQSHRDLPIKLNQWCNVVRWEFKHPTPFLRTREFLWQEGHTAFSNAKDAEAEVFQILDLYAGIYTDLLAIPVVKGRKSEKEKFAGGDFTTTVEAYVPCNGRGIQGATSHHLGQNFSKMFDISFEEPTSGEKAFAWQNSWGLSTRTIGAMIMIHGDDNGLVLPPRVASIQTIVIPVGITAQTSDEQKAKLTETVETITARLVDAGVRAESDLRDNYSPGWKFNHWELKGVPIRFELGPKDLAADQVTAVIRFNGQKKALPLARLADEVPALLDDIHKQMYNKVLAARDAHLKKTTCIEEFKRMLDDKCIILAPFCGLPDCEEEIKKASTREDGEGAQMGAKTLCIPLEQPDEPLPAKCLYPTCTHAPKFFALFGRSY</sequence>
<dbReference type="EMBL" id="CADEPM010000003">
    <property type="protein sequence ID" value="CAB3401481.1"/>
    <property type="molecule type" value="Genomic_DNA"/>
</dbReference>
<dbReference type="FunFam" id="3.40.50.800:FF:000005">
    <property type="entry name" value="bifunctional glutamate/proline--tRNA ligase"/>
    <property type="match status" value="1"/>
</dbReference>
<keyword evidence="13" id="KW-1185">Reference proteome</keyword>
<dbReference type="Gene3D" id="1.10.287.10">
    <property type="entry name" value="S15/NS1, RNA-binding"/>
    <property type="match status" value="1"/>
</dbReference>
<dbReference type="InterPro" id="IPR000738">
    <property type="entry name" value="WHEP-TRS_dom"/>
</dbReference>
<evidence type="ECO:0000259" key="10">
    <source>
        <dbReference type="PROSITE" id="PS50862"/>
    </source>
</evidence>
<evidence type="ECO:0000256" key="5">
    <source>
        <dbReference type="ARBA" id="ARBA00022917"/>
    </source>
</evidence>
<dbReference type="InterPro" id="IPR036621">
    <property type="entry name" value="Anticodon-bd_dom_sf"/>
</dbReference>
<feature type="compositionally biased region" description="Basic and acidic residues" evidence="9">
    <location>
        <begin position="62"/>
        <end position="85"/>
    </location>
</feature>
<dbReference type="InterPro" id="IPR002316">
    <property type="entry name" value="Pro-tRNA-ligase_IIa"/>
</dbReference>
<dbReference type="SUPFAM" id="SSF55681">
    <property type="entry name" value="Class II aaRS and biotin synthetases"/>
    <property type="match status" value="1"/>
</dbReference>
<evidence type="ECO:0000256" key="6">
    <source>
        <dbReference type="ARBA" id="ARBA00023146"/>
    </source>
</evidence>
<dbReference type="GO" id="GO:0004827">
    <property type="term" value="F:proline-tRNA ligase activity"/>
    <property type="evidence" value="ECO:0007669"/>
    <property type="project" value="UniProtKB-EC"/>
</dbReference>
<protein>
    <recommendedName>
        <fullName evidence="1">proline--tRNA ligase</fullName>
        <ecNumber evidence="1">6.1.1.15</ecNumber>
    </recommendedName>
    <alternativeName>
        <fullName evidence="7">Prolyl-tRNA synthetase</fullName>
    </alternativeName>
</protein>
<dbReference type="InterPro" id="IPR002314">
    <property type="entry name" value="aa-tRNA-synt_IIb"/>
</dbReference>
<keyword evidence="6" id="KW-0030">Aminoacyl-tRNA synthetase</keyword>
<dbReference type="FunFam" id="3.30.110.30:FF:000001">
    <property type="entry name" value="Bifunctional glutamate/proline--tRNA ligase"/>
    <property type="match status" value="1"/>
</dbReference>
<evidence type="ECO:0000256" key="4">
    <source>
        <dbReference type="ARBA" id="ARBA00022840"/>
    </source>
</evidence>
<dbReference type="PROSITE" id="PS51185">
    <property type="entry name" value="WHEP_TRS_2"/>
    <property type="match status" value="1"/>
</dbReference>
<dbReference type="InterPro" id="IPR016061">
    <property type="entry name" value="Pro-tRNA_ligase_II_C"/>
</dbReference>
<dbReference type="GO" id="GO:0005524">
    <property type="term" value="F:ATP binding"/>
    <property type="evidence" value="ECO:0007669"/>
    <property type="project" value="UniProtKB-KW"/>
</dbReference>
<keyword evidence="4" id="KW-0067">ATP-binding</keyword>
<dbReference type="SUPFAM" id="SSF47060">
    <property type="entry name" value="S15/NS1 RNA-binding domain"/>
    <property type="match status" value="1"/>
</dbReference>
<keyword evidence="2" id="KW-0436">Ligase</keyword>
<dbReference type="Gene3D" id="3.30.930.10">
    <property type="entry name" value="Bira Bifunctional Protein, Domain 2"/>
    <property type="match status" value="2"/>
</dbReference>
<evidence type="ECO:0000259" key="11">
    <source>
        <dbReference type="PROSITE" id="PS51185"/>
    </source>
</evidence>
<accession>A0A8S1EK93</accession>
<dbReference type="CDD" id="cd00862">
    <property type="entry name" value="ProRS_anticodon_zinc"/>
    <property type="match status" value="1"/>
</dbReference>
<dbReference type="Gene3D" id="3.30.110.30">
    <property type="entry name" value="C-terminal domain of ProRS"/>
    <property type="match status" value="1"/>
</dbReference>
<dbReference type="OrthoDB" id="1350766at2759"/>
<feature type="region of interest" description="Disordered" evidence="9">
    <location>
        <begin position="51"/>
        <end position="91"/>
    </location>
</feature>
<dbReference type="InterPro" id="IPR033721">
    <property type="entry name" value="ProRS_core_arch_euk"/>
</dbReference>
<evidence type="ECO:0000256" key="1">
    <source>
        <dbReference type="ARBA" id="ARBA00012831"/>
    </source>
</evidence>
<evidence type="ECO:0000256" key="7">
    <source>
        <dbReference type="ARBA" id="ARBA00029731"/>
    </source>
</evidence>
<organism evidence="12 13">
    <name type="scientific">Caenorhabditis bovis</name>
    <dbReference type="NCBI Taxonomy" id="2654633"/>
    <lineage>
        <taxon>Eukaryota</taxon>
        <taxon>Metazoa</taxon>
        <taxon>Ecdysozoa</taxon>
        <taxon>Nematoda</taxon>
        <taxon>Chromadorea</taxon>
        <taxon>Rhabditida</taxon>
        <taxon>Rhabditina</taxon>
        <taxon>Rhabditomorpha</taxon>
        <taxon>Rhabditoidea</taxon>
        <taxon>Rhabditidae</taxon>
        <taxon>Peloderinae</taxon>
        <taxon>Caenorhabditis</taxon>
    </lineage>
</organism>
<dbReference type="PROSITE" id="PS50862">
    <property type="entry name" value="AA_TRNA_LIGASE_II"/>
    <property type="match status" value="1"/>
</dbReference>
<dbReference type="InterPro" id="IPR017449">
    <property type="entry name" value="Pro-tRNA_synth_II"/>
</dbReference>
<evidence type="ECO:0000256" key="2">
    <source>
        <dbReference type="ARBA" id="ARBA00022598"/>
    </source>
</evidence>
<dbReference type="GO" id="GO:0017101">
    <property type="term" value="C:aminoacyl-tRNA synthetase multienzyme complex"/>
    <property type="evidence" value="ECO:0007669"/>
    <property type="project" value="TreeGrafter"/>
</dbReference>
<evidence type="ECO:0000313" key="13">
    <source>
        <dbReference type="Proteomes" id="UP000494206"/>
    </source>
</evidence>
<evidence type="ECO:0000256" key="8">
    <source>
        <dbReference type="ARBA" id="ARBA00047671"/>
    </source>
</evidence>
<feature type="domain" description="Aminoacyl-transfer RNA synthetases class-II family profile" evidence="10">
    <location>
        <begin position="120"/>
        <end position="370"/>
    </location>
</feature>
<dbReference type="SUPFAM" id="SSF52954">
    <property type="entry name" value="Class II aaRS ABD-related"/>
    <property type="match status" value="1"/>
</dbReference>
<dbReference type="HAMAP" id="MF_01571">
    <property type="entry name" value="Pro_tRNA_synth_type3"/>
    <property type="match status" value="1"/>
</dbReference>
<dbReference type="Proteomes" id="UP000494206">
    <property type="component" value="Unassembled WGS sequence"/>
</dbReference>
<dbReference type="CDD" id="cd00936">
    <property type="entry name" value="WEPRS_RNA"/>
    <property type="match status" value="1"/>
</dbReference>
<dbReference type="Gene3D" id="3.40.50.800">
    <property type="entry name" value="Anticodon-binding domain"/>
    <property type="match status" value="1"/>
</dbReference>
<comment type="caution">
    <text evidence="12">The sequence shown here is derived from an EMBL/GenBank/DDBJ whole genome shotgun (WGS) entry which is preliminary data.</text>
</comment>
<dbReference type="InterPro" id="IPR045864">
    <property type="entry name" value="aa-tRNA-synth_II/BPL/LPL"/>
</dbReference>
<dbReference type="GO" id="GO:0005737">
    <property type="term" value="C:cytoplasm"/>
    <property type="evidence" value="ECO:0007669"/>
    <property type="project" value="InterPro"/>
</dbReference>
<gene>
    <name evidence="12" type="ORF">CBOVIS_LOCUS4224</name>
</gene>
<dbReference type="Pfam" id="PF03129">
    <property type="entry name" value="HGTP_anticodon"/>
    <property type="match status" value="1"/>
</dbReference>
<evidence type="ECO:0000313" key="12">
    <source>
        <dbReference type="EMBL" id="CAB3401481.1"/>
    </source>
</evidence>
<feature type="domain" description="WHEP-TRS" evidence="11">
    <location>
        <begin position="1"/>
        <end position="58"/>
    </location>
</feature>
<dbReference type="InterPro" id="IPR004499">
    <property type="entry name" value="Pro-tRNA-ligase_IIa_arc-type"/>
</dbReference>
<dbReference type="SUPFAM" id="SSF64586">
    <property type="entry name" value="C-terminal domain of ProRS"/>
    <property type="match status" value="1"/>
</dbReference>
<dbReference type="NCBIfam" id="TIGR00408">
    <property type="entry name" value="proS_fam_I"/>
    <property type="match status" value="1"/>
</dbReference>